<dbReference type="EMBL" id="LITU01000059">
    <property type="protein sequence ID" value="KOY15923.1"/>
    <property type="molecule type" value="Genomic_DNA"/>
</dbReference>
<dbReference type="PROSITE" id="PS50928">
    <property type="entry name" value="ABC_TM1"/>
    <property type="match status" value="1"/>
</dbReference>
<keyword evidence="4 7" id="KW-0812">Transmembrane</keyword>
<feature type="transmembrane region" description="Helical" evidence="7">
    <location>
        <begin position="34"/>
        <end position="59"/>
    </location>
</feature>
<feature type="transmembrane region" description="Helical" evidence="7">
    <location>
        <begin position="96"/>
        <end position="119"/>
    </location>
</feature>
<keyword evidence="5 7" id="KW-1133">Transmembrane helix</keyword>
<proteinExistence type="inferred from homology"/>
<feature type="domain" description="ABC transmembrane type-1" evidence="9">
    <location>
        <begin position="96"/>
        <end position="300"/>
    </location>
</feature>
<reference evidence="10 11" key="1">
    <citation type="submission" date="2015-08" db="EMBL/GenBank/DDBJ databases">
        <title>Draft genome sequence of cellulolytic and xylanolytic Paenibacillus sp. A59, isolated from a decaying forest soil from Patagonia, Argentina.</title>
        <authorList>
            <person name="Ghio S."/>
            <person name="Caceres A.M."/>
            <person name="Talia P."/>
            <person name="Grasso D."/>
            <person name="Campos E."/>
        </authorList>
    </citation>
    <scope>NUCLEOTIDE SEQUENCE [LARGE SCALE GENOMIC DNA]</scope>
    <source>
        <strain evidence="10 11">A59</strain>
    </source>
</reference>
<dbReference type="GO" id="GO:0005886">
    <property type="term" value="C:plasma membrane"/>
    <property type="evidence" value="ECO:0007669"/>
    <property type="project" value="UniProtKB-SubCell"/>
</dbReference>
<evidence type="ECO:0000256" key="1">
    <source>
        <dbReference type="ARBA" id="ARBA00004651"/>
    </source>
</evidence>
<dbReference type="PANTHER" id="PTHR43744">
    <property type="entry name" value="ABC TRANSPORTER PERMEASE PROTEIN MG189-RELATED-RELATED"/>
    <property type="match status" value="1"/>
</dbReference>
<dbReference type="Gene3D" id="1.10.3720.10">
    <property type="entry name" value="MetI-like"/>
    <property type="match status" value="1"/>
</dbReference>
<dbReference type="GO" id="GO:0055085">
    <property type="term" value="P:transmembrane transport"/>
    <property type="evidence" value="ECO:0007669"/>
    <property type="project" value="InterPro"/>
</dbReference>
<protein>
    <submittedName>
        <fullName evidence="10">Sugar ABC transporter permease</fullName>
    </submittedName>
</protein>
<dbReference type="PANTHER" id="PTHR43744:SF9">
    <property type="entry name" value="POLYGALACTURONAN_RHAMNOGALACTURONAN TRANSPORT SYSTEM PERMEASE PROTEIN YTCP"/>
    <property type="match status" value="1"/>
</dbReference>
<sequence length="318" mass="35596">MSNLSEPIKRASAPAKRSRKKPRDLNAISPLSNVIFNIAIGLFALSCIFPFLFIIIISFTDEKTLAINGFKLIPEVWTMDAYRFLMESGQQMAQSFGVTLTVTVVGTALTLYLVTTYAYAISRKNFAQRRFFSFLAFFTMLFSGGLVPSYIVVTQVLHLRDSIWALILPSIMNAFYIIVMRTFFTTTVPDAVIESAKIDGATEFGIYTRIVLPISLPGIATIGLFSTLGFWNDWFNALLYIDNAKLIPLQTLLIRIQNNMDFVVQNSSRVVSYDIASTLPTETVRMAMVVLATLPVALAYPFFQKYFIQGLTIGSVKE</sequence>
<feature type="transmembrane region" description="Helical" evidence="7">
    <location>
        <begin position="284"/>
        <end position="303"/>
    </location>
</feature>
<name>A0A0M9BNQ5_9BACL</name>
<keyword evidence="6 7" id="KW-0472">Membrane</keyword>
<keyword evidence="2 7" id="KW-0813">Transport</keyword>
<dbReference type="InterPro" id="IPR035906">
    <property type="entry name" value="MetI-like_sf"/>
</dbReference>
<keyword evidence="3" id="KW-1003">Cell membrane</keyword>
<dbReference type="InterPro" id="IPR000515">
    <property type="entry name" value="MetI-like"/>
</dbReference>
<dbReference type="CDD" id="cd06261">
    <property type="entry name" value="TM_PBP2"/>
    <property type="match status" value="1"/>
</dbReference>
<evidence type="ECO:0000256" key="6">
    <source>
        <dbReference type="ARBA" id="ARBA00023136"/>
    </source>
</evidence>
<feature type="region of interest" description="Disordered" evidence="8">
    <location>
        <begin position="1"/>
        <end position="21"/>
    </location>
</feature>
<evidence type="ECO:0000256" key="5">
    <source>
        <dbReference type="ARBA" id="ARBA00022989"/>
    </source>
</evidence>
<evidence type="ECO:0000256" key="7">
    <source>
        <dbReference type="RuleBase" id="RU363032"/>
    </source>
</evidence>
<keyword evidence="11" id="KW-1185">Reference proteome</keyword>
<evidence type="ECO:0000313" key="11">
    <source>
        <dbReference type="Proteomes" id="UP000037688"/>
    </source>
</evidence>
<dbReference type="AlphaFoldDB" id="A0A0M9BNQ5"/>
<dbReference type="OrthoDB" id="9784933at2"/>
<feature type="transmembrane region" description="Helical" evidence="7">
    <location>
        <begin position="204"/>
        <end position="231"/>
    </location>
</feature>
<dbReference type="PATRIC" id="fig|1705561.3.peg.2938"/>
<evidence type="ECO:0000313" key="10">
    <source>
        <dbReference type="EMBL" id="KOY15923.1"/>
    </source>
</evidence>
<dbReference type="Pfam" id="PF00528">
    <property type="entry name" value="BPD_transp_1"/>
    <property type="match status" value="1"/>
</dbReference>
<evidence type="ECO:0000256" key="3">
    <source>
        <dbReference type="ARBA" id="ARBA00022475"/>
    </source>
</evidence>
<evidence type="ECO:0000256" key="8">
    <source>
        <dbReference type="SAM" id="MobiDB-lite"/>
    </source>
</evidence>
<comment type="subcellular location">
    <subcellularLocation>
        <location evidence="1 7">Cell membrane</location>
        <topology evidence="1 7">Multi-pass membrane protein</topology>
    </subcellularLocation>
</comment>
<feature type="transmembrane region" description="Helical" evidence="7">
    <location>
        <begin position="163"/>
        <end position="184"/>
    </location>
</feature>
<evidence type="ECO:0000256" key="4">
    <source>
        <dbReference type="ARBA" id="ARBA00022692"/>
    </source>
</evidence>
<dbReference type="SUPFAM" id="SSF161098">
    <property type="entry name" value="MetI-like"/>
    <property type="match status" value="1"/>
</dbReference>
<comment type="caution">
    <text evidence="10">The sequence shown here is derived from an EMBL/GenBank/DDBJ whole genome shotgun (WGS) entry which is preliminary data.</text>
</comment>
<dbReference type="RefSeq" id="WP_053781540.1">
    <property type="nucleotide sequence ID" value="NZ_LITU01000059.1"/>
</dbReference>
<organism evidence="10 11">
    <name type="scientific">Paenibacillus xylanivorans</name>
    <dbReference type="NCBI Taxonomy" id="1705561"/>
    <lineage>
        <taxon>Bacteria</taxon>
        <taxon>Bacillati</taxon>
        <taxon>Bacillota</taxon>
        <taxon>Bacilli</taxon>
        <taxon>Bacillales</taxon>
        <taxon>Paenibacillaceae</taxon>
        <taxon>Paenibacillus</taxon>
    </lineage>
</organism>
<dbReference type="Proteomes" id="UP000037688">
    <property type="component" value="Unassembled WGS sequence"/>
</dbReference>
<evidence type="ECO:0000256" key="2">
    <source>
        <dbReference type="ARBA" id="ARBA00022448"/>
    </source>
</evidence>
<gene>
    <name evidence="10" type="ORF">AMS66_14990</name>
</gene>
<comment type="similarity">
    <text evidence="7">Belongs to the binding-protein-dependent transport system permease family.</text>
</comment>
<accession>A0A0M9BNQ5</accession>
<feature type="transmembrane region" description="Helical" evidence="7">
    <location>
        <begin position="131"/>
        <end position="151"/>
    </location>
</feature>
<evidence type="ECO:0000259" key="9">
    <source>
        <dbReference type="PROSITE" id="PS50928"/>
    </source>
</evidence>